<name>A0A3P7P9P3_DIBLA</name>
<keyword evidence="2" id="KW-1185">Reference proteome</keyword>
<organism evidence="1 2">
    <name type="scientific">Dibothriocephalus latus</name>
    <name type="common">Fish tapeworm</name>
    <name type="synonym">Diphyllobothrium latum</name>
    <dbReference type="NCBI Taxonomy" id="60516"/>
    <lineage>
        <taxon>Eukaryota</taxon>
        <taxon>Metazoa</taxon>
        <taxon>Spiralia</taxon>
        <taxon>Lophotrochozoa</taxon>
        <taxon>Platyhelminthes</taxon>
        <taxon>Cestoda</taxon>
        <taxon>Eucestoda</taxon>
        <taxon>Diphyllobothriidea</taxon>
        <taxon>Diphyllobothriidae</taxon>
        <taxon>Dibothriocephalus</taxon>
    </lineage>
</organism>
<dbReference type="AlphaFoldDB" id="A0A3P7P9P3"/>
<protein>
    <submittedName>
        <fullName evidence="1">Uncharacterized protein</fullName>
    </submittedName>
</protein>
<evidence type="ECO:0000313" key="1">
    <source>
        <dbReference type="EMBL" id="VDN39531.1"/>
    </source>
</evidence>
<accession>A0A3P7P9P3</accession>
<gene>
    <name evidence="1" type="ORF">DILT_LOCUS17918</name>
</gene>
<dbReference type="EMBL" id="UYRU01095802">
    <property type="protein sequence ID" value="VDN39531.1"/>
    <property type="molecule type" value="Genomic_DNA"/>
</dbReference>
<proteinExistence type="predicted"/>
<dbReference type="Proteomes" id="UP000281553">
    <property type="component" value="Unassembled WGS sequence"/>
</dbReference>
<reference evidence="1 2" key="1">
    <citation type="submission" date="2018-11" db="EMBL/GenBank/DDBJ databases">
        <authorList>
            <consortium name="Pathogen Informatics"/>
        </authorList>
    </citation>
    <scope>NUCLEOTIDE SEQUENCE [LARGE SCALE GENOMIC DNA]</scope>
</reference>
<evidence type="ECO:0000313" key="2">
    <source>
        <dbReference type="Proteomes" id="UP000281553"/>
    </source>
</evidence>
<sequence length="116" mass="12773">MGSPISGLLAELVLQELESTTFPKRESERMLGSPIHEHKLAVRRGDAFSQVAAHTYETGHEFKFAAAKVIVHTGSKTSRGLIEARASVENSANRSIDLAPAYITLRRHLRTADTFD</sequence>